<comment type="caution">
    <text evidence="2">The sequence shown here is derived from an EMBL/GenBank/DDBJ whole genome shotgun (WGS) entry which is preliminary data.</text>
</comment>
<keyword evidence="3" id="KW-1185">Reference proteome</keyword>
<protein>
    <submittedName>
        <fullName evidence="2">Uncharacterized protein</fullName>
    </submittedName>
</protein>
<proteinExistence type="predicted"/>
<dbReference type="EMBL" id="JAWRVE010000151">
    <property type="protein sequence ID" value="KAL1853214.1"/>
    <property type="molecule type" value="Genomic_DNA"/>
</dbReference>
<keyword evidence="1" id="KW-0732">Signal</keyword>
<dbReference type="Proteomes" id="UP001583177">
    <property type="component" value="Unassembled WGS sequence"/>
</dbReference>
<name>A0ABR3W4Z4_9PEZI</name>
<evidence type="ECO:0000256" key="1">
    <source>
        <dbReference type="SAM" id="SignalP"/>
    </source>
</evidence>
<gene>
    <name evidence="2" type="ORF">Daus18300_011862</name>
</gene>
<sequence length="192" mass="21264">MLILLIFALVTLPFLALLALLRPSEPTHHSLSKRNPCDGIGFPQIELYKDYTEPMCPAPNHLDDQGNCEDFDNTKQDCASFCQLTTTYVWARESPFFGSECHYPMRCKLRVTDSTKWSLDGFVAADAQFEKALGVGITGGLGSSWGHINGHLWSITPQPGECGYFTWVPVTKRTWTSVTTKSGILRGGLMAS</sequence>
<evidence type="ECO:0000313" key="3">
    <source>
        <dbReference type="Proteomes" id="UP001583177"/>
    </source>
</evidence>
<evidence type="ECO:0000313" key="2">
    <source>
        <dbReference type="EMBL" id="KAL1853214.1"/>
    </source>
</evidence>
<reference evidence="2 3" key="1">
    <citation type="journal article" date="2024" name="IMA Fungus">
        <title>IMA Genome - F19 : A genome assembly and annotation guide to empower mycologists, including annotated draft genome sequences of Ceratocystis pirilliformis, Diaporthe australafricana, Fusarium ophioides, Paecilomyces lecythidis, and Sporothrix stenoceras.</title>
        <authorList>
            <person name="Aylward J."/>
            <person name="Wilson A.M."/>
            <person name="Visagie C.M."/>
            <person name="Spraker J."/>
            <person name="Barnes I."/>
            <person name="Buitendag C."/>
            <person name="Ceriani C."/>
            <person name="Del Mar Angel L."/>
            <person name="du Plessis D."/>
            <person name="Fuchs T."/>
            <person name="Gasser K."/>
            <person name="Kramer D."/>
            <person name="Li W."/>
            <person name="Munsamy K."/>
            <person name="Piso A."/>
            <person name="Price J.L."/>
            <person name="Sonnekus B."/>
            <person name="Thomas C."/>
            <person name="van der Nest A."/>
            <person name="van Dijk A."/>
            <person name="van Heerden A."/>
            <person name="van Vuuren N."/>
            <person name="Yilmaz N."/>
            <person name="Duong T.A."/>
            <person name="van der Merwe N.A."/>
            <person name="Wingfield M.J."/>
            <person name="Wingfield B.D."/>
        </authorList>
    </citation>
    <scope>NUCLEOTIDE SEQUENCE [LARGE SCALE GENOMIC DNA]</scope>
    <source>
        <strain evidence="2 3">CMW 18300</strain>
    </source>
</reference>
<feature type="signal peptide" evidence="1">
    <location>
        <begin position="1"/>
        <end position="26"/>
    </location>
</feature>
<feature type="chain" id="PRO_5047443970" evidence="1">
    <location>
        <begin position="27"/>
        <end position="192"/>
    </location>
</feature>
<organism evidence="2 3">
    <name type="scientific">Diaporthe australafricana</name>
    <dbReference type="NCBI Taxonomy" id="127596"/>
    <lineage>
        <taxon>Eukaryota</taxon>
        <taxon>Fungi</taxon>
        <taxon>Dikarya</taxon>
        <taxon>Ascomycota</taxon>
        <taxon>Pezizomycotina</taxon>
        <taxon>Sordariomycetes</taxon>
        <taxon>Sordariomycetidae</taxon>
        <taxon>Diaporthales</taxon>
        <taxon>Diaporthaceae</taxon>
        <taxon>Diaporthe</taxon>
    </lineage>
</organism>
<accession>A0ABR3W4Z4</accession>